<gene>
    <name evidence="1" type="ORF">L9W94_19305</name>
</gene>
<comment type="caution">
    <text evidence="1">The sequence shown here is derived from an EMBL/GenBank/DDBJ whole genome shotgun (WGS) entry which is preliminary data.</text>
</comment>
<proteinExistence type="predicted"/>
<evidence type="ECO:0000313" key="2">
    <source>
        <dbReference type="Proteomes" id="UP001140979"/>
    </source>
</evidence>
<reference evidence="1" key="1">
    <citation type="submission" date="2022-02" db="EMBL/GenBank/DDBJ databases">
        <title>Emergence and expansion in Europe of a Vibrio aestuarianus clonal complex pathogenic for oysters.</title>
        <authorList>
            <person name="Mesnil A."/>
            <person name="Travers M.-A."/>
        </authorList>
    </citation>
    <scope>NUCLEOTIDE SEQUENCE</scope>
    <source>
        <strain evidence="1">19_064_11T1</strain>
    </source>
</reference>
<organism evidence="1 2">
    <name type="scientific">Vibrio aestuarianus</name>
    <dbReference type="NCBI Taxonomy" id="28171"/>
    <lineage>
        <taxon>Bacteria</taxon>
        <taxon>Pseudomonadati</taxon>
        <taxon>Pseudomonadota</taxon>
        <taxon>Gammaproteobacteria</taxon>
        <taxon>Vibrionales</taxon>
        <taxon>Vibrionaceae</taxon>
        <taxon>Vibrio</taxon>
    </lineage>
</organism>
<dbReference type="AlphaFoldDB" id="A0A9X4F1E4"/>
<dbReference type="RefSeq" id="WP_274683991.1">
    <property type="nucleotide sequence ID" value="NZ_JAKNBA010000085.1"/>
</dbReference>
<sequence length="105" mass="11119">MTLRKRLKLLGIALIILIQGCSSVDTHIVSGELGHPFSGTVQSAVDQPCAFILSGNLFFIPYPIALVDLPLSFAADLLFLPVDLALMSSTKGGYSSVIDYSSGCT</sequence>
<dbReference type="Proteomes" id="UP001140979">
    <property type="component" value="Unassembled WGS sequence"/>
</dbReference>
<evidence type="ECO:0000313" key="1">
    <source>
        <dbReference type="EMBL" id="MDE1244235.1"/>
    </source>
</evidence>
<dbReference type="EMBL" id="JAKNBA010000085">
    <property type="protein sequence ID" value="MDE1244235.1"/>
    <property type="molecule type" value="Genomic_DNA"/>
</dbReference>
<accession>A0A9X4F1E4</accession>
<name>A0A9X4F1E4_9VIBR</name>
<protein>
    <submittedName>
        <fullName evidence="1">YceK/YidQ family lipoprotein</fullName>
    </submittedName>
</protein>
<keyword evidence="1" id="KW-0449">Lipoprotein</keyword>
<dbReference type="PROSITE" id="PS51257">
    <property type="entry name" value="PROKAR_LIPOPROTEIN"/>
    <property type="match status" value="1"/>
</dbReference>